<name>A0A9W9XG30_9EURO</name>
<evidence type="ECO:0000313" key="2">
    <source>
        <dbReference type="Proteomes" id="UP001148312"/>
    </source>
</evidence>
<organism evidence="1 2">
    <name type="scientific">Penicillium diatomitis</name>
    <dbReference type="NCBI Taxonomy" id="2819901"/>
    <lineage>
        <taxon>Eukaryota</taxon>
        <taxon>Fungi</taxon>
        <taxon>Dikarya</taxon>
        <taxon>Ascomycota</taxon>
        <taxon>Pezizomycotina</taxon>
        <taxon>Eurotiomycetes</taxon>
        <taxon>Eurotiomycetidae</taxon>
        <taxon>Eurotiales</taxon>
        <taxon>Aspergillaceae</taxon>
        <taxon>Penicillium</taxon>
    </lineage>
</organism>
<dbReference type="RefSeq" id="XP_056792703.1">
    <property type="nucleotide sequence ID" value="XM_056932744.1"/>
</dbReference>
<dbReference type="AlphaFoldDB" id="A0A9W9XG30"/>
<comment type="caution">
    <text evidence="1">The sequence shown here is derived from an EMBL/GenBank/DDBJ whole genome shotgun (WGS) entry which is preliminary data.</text>
</comment>
<proteinExistence type="predicted"/>
<dbReference type="GeneID" id="81622993"/>
<keyword evidence="2" id="KW-1185">Reference proteome</keyword>
<gene>
    <name evidence="1" type="ORF">N7539_003141</name>
</gene>
<reference evidence="1" key="2">
    <citation type="journal article" date="2023" name="IMA Fungus">
        <title>Comparative genomic study of the Penicillium genus elucidates a diverse pangenome and 15 lateral gene transfer events.</title>
        <authorList>
            <person name="Petersen C."/>
            <person name="Sorensen T."/>
            <person name="Nielsen M.R."/>
            <person name="Sondergaard T.E."/>
            <person name="Sorensen J.L."/>
            <person name="Fitzpatrick D.A."/>
            <person name="Frisvad J.C."/>
            <person name="Nielsen K.L."/>
        </authorList>
    </citation>
    <scope>NUCLEOTIDE SEQUENCE</scope>
    <source>
        <strain evidence="1">IBT 30728</strain>
    </source>
</reference>
<dbReference type="EMBL" id="JAPWDQ010000003">
    <property type="protein sequence ID" value="KAJ5491574.1"/>
    <property type="molecule type" value="Genomic_DNA"/>
</dbReference>
<sequence length="60" mass="6845">MIYQTKFPPGIKYRTSTDRFSNGLYLKDRQNILLLDASNELAPLGHVDIEYLASTLNITN</sequence>
<dbReference type="Proteomes" id="UP001148312">
    <property type="component" value="Unassembled WGS sequence"/>
</dbReference>
<protein>
    <submittedName>
        <fullName evidence="1">Uncharacterized protein</fullName>
    </submittedName>
</protein>
<reference evidence="1" key="1">
    <citation type="submission" date="2022-12" db="EMBL/GenBank/DDBJ databases">
        <authorList>
            <person name="Petersen C."/>
        </authorList>
    </citation>
    <scope>NUCLEOTIDE SEQUENCE</scope>
    <source>
        <strain evidence="1">IBT 30728</strain>
    </source>
</reference>
<accession>A0A9W9XG30</accession>
<evidence type="ECO:0000313" key="1">
    <source>
        <dbReference type="EMBL" id="KAJ5491574.1"/>
    </source>
</evidence>